<reference evidence="2 3" key="1">
    <citation type="journal article" date="2015" name="Nat. Commun.">
        <title>Outbred genome sequencing and CRISPR/Cas9 gene editing in butterflies.</title>
        <authorList>
            <person name="Li X."/>
            <person name="Fan D."/>
            <person name="Zhang W."/>
            <person name="Liu G."/>
            <person name="Zhang L."/>
            <person name="Zhao L."/>
            <person name="Fang X."/>
            <person name="Chen L."/>
            <person name="Dong Y."/>
            <person name="Chen Y."/>
            <person name="Ding Y."/>
            <person name="Zhao R."/>
            <person name="Feng M."/>
            <person name="Zhu Y."/>
            <person name="Feng Y."/>
            <person name="Jiang X."/>
            <person name="Zhu D."/>
            <person name="Xiang H."/>
            <person name="Feng X."/>
            <person name="Li S."/>
            <person name="Wang J."/>
            <person name="Zhang G."/>
            <person name="Kronforst M.R."/>
            <person name="Wang W."/>
        </authorList>
    </citation>
    <scope>NUCLEOTIDE SEQUENCE [LARGE SCALE GENOMIC DNA]</scope>
    <source>
        <strain evidence="2">Ya'a_city_454_Px</strain>
        <tissue evidence="2">Whole body</tissue>
    </source>
</reference>
<sequence>MTEAGARAPRSRIAGFLSRFANFRFSGRKDKKLRAGANPRGGATAATPADAGQGSRAAAGPQFVRIPLKEEGAAPAGVVARRPPRPPAPAPGVLETDVDTQRTVLHARSLLALAPVDRRTPRPHKSMEFLLDKDSAQTVQVSPISVSHRLPSRCALRATDDLQCLPTARSMATTPHCGGCHVPGPAVI</sequence>
<organism evidence="2 3">
    <name type="scientific">Papilio xuthus</name>
    <name type="common">Asian swallowtail butterfly</name>
    <dbReference type="NCBI Taxonomy" id="66420"/>
    <lineage>
        <taxon>Eukaryota</taxon>
        <taxon>Metazoa</taxon>
        <taxon>Ecdysozoa</taxon>
        <taxon>Arthropoda</taxon>
        <taxon>Hexapoda</taxon>
        <taxon>Insecta</taxon>
        <taxon>Pterygota</taxon>
        <taxon>Neoptera</taxon>
        <taxon>Endopterygota</taxon>
        <taxon>Lepidoptera</taxon>
        <taxon>Glossata</taxon>
        <taxon>Ditrysia</taxon>
        <taxon>Papilionoidea</taxon>
        <taxon>Papilionidae</taxon>
        <taxon>Papilioninae</taxon>
        <taxon>Papilio</taxon>
    </lineage>
</organism>
<name>A0A194PQ60_PAPXU</name>
<dbReference type="Proteomes" id="UP000053268">
    <property type="component" value="Unassembled WGS sequence"/>
</dbReference>
<evidence type="ECO:0000256" key="1">
    <source>
        <dbReference type="SAM" id="MobiDB-lite"/>
    </source>
</evidence>
<feature type="region of interest" description="Disordered" evidence="1">
    <location>
        <begin position="28"/>
        <end position="58"/>
    </location>
</feature>
<feature type="compositionally biased region" description="Low complexity" evidence="1">
    <location>
        <begin position="35"/>
        <end position="54"/>
    </location>
</feature>
<protein>
    <submittedName>
        <fullName evidence="2">Uncharacterized protein</fullName>
    </submittedName>
</protein>
<evidence type="ECO:0000313" key="2">
    <source>
        <dbReference type="EMBL" id="KPI95452.1"/>
    </source>
</evidence>
<accession>A0A194PQ60</accession>
<proteinExistence type="predicted"/>
<gene>
    <name evidence="2" type="ORF">RR46_08911</name>
</gene>
<keyword evidence="3" id="KW-1185">Reference proteome</keyword>
<dbReference type="EMBL" id="KQ459596">
    <property type="protein sequence ID" value="KPI95452.1"/>
    <property type="molecule type" value="Genomic_DNA"/>
</dbReference>
<feature type="region of interest" description="Disordered" evidence="1">
    <location>
        <begin position="74"/>
        <end position="94"/>
    </location>
</feature>
<dbReference type="AlphaFoldDB" id="A0A194PQ60"/>
<evidence type="ECO:0000313" key="3">
    <source>
        <dbReference type="Proteomes" id="UP000053268"/>
    </source>
</evidence>
<dbReference type="STRING" id="66420.A0A194PQ60"/>